<organism evidence="8 9">
    <name type="scientific">Raineyella fluvialis</name>
    <dbReference type="NCBI Taxonomy" id="2662261"/>
    <lineage>
        <taxon>Bacteria</taxon>
        <taxon>Bacillati</taxon>
        <taxon>Actinomycetota</taxon>
        <taxon>Actinomycetes</taxon>
        <taxon>Propionibacteriales</taxon>
        <taxon>Propionibacteriaceae</taxon>
        <taxon>Raineyella</taxon>
    </lineage>
</organism>
<dbReference type="PANTHER" id="PTHR42646:SF2">
    <property type="entry name" value="5'-3' EXONUCLEASE FAMILY PROTEIN"/>
    <property type="match status" value="1"/>
</dbReference>
<dbReference type="GO" id="GO:0008409">
    <property type="term" value="F:5'-3' exonuclease activity"/>
    <property type="evidence" value="ECO:0007669"/>
    <property type="project" value="InterPro"/>
</dbReference>
<name>A0A5Q2FGG6_9ACTN</name>
<evidence type="ECO:0000256" key="2">
    <source>
        <dbReference type="ARBA" id="ARBA00022801"/>
    </source>
</evidence>
<evidence type="ECO:0000256" key="3">
    <source>
        <dbReference type="ARBA" id="ARBA00022839"/>
    </source>
</evidence>
<protein>
    <recommendedName>
        <fullName evidence="6">5'-3' exonuclease</fullName>
    </recommendedName>
</protein>
<dbReference type="Gene3D" id="1.10.150.20">
    <property type="entry name" value="5' to 3' exonuclease, C-terminal subdomain"/>
    <property type="match status" value="1"/>
</dbReference>
<evidence type="ECO:0000259" key="7">
    <source>
        <dbReference type="SMART" id="SM00475"/>
    </source>
</evidence>
<comment type="function">
    <text evidence="5">5'-3' exonuclease acting preferentially on double-stranded DNA.</text>
</comment>
<evidence type="ECO:0000256" key="4">
    <source>
        <dbReference type="ARBA" id="ARBA00023125"/>
    </source>
</evidence>
<dbReference type="EMBL" id="CP045725">
    <property type="protein sequence ID" value="QGF24624.1"/>
    <property type="molecule type" value="Genomic_DNA"/>
</dbReference>
<dbReference type="Gene3D" id="3.40.50.1010">
    <property type="entry name" value="5'-nuclease"/>
    <property type="match status" value="1"/>
</dbReference>
<keyword evidence="9" id="KW-1185">Reference proteome</keyword>
<evidence type="ECO:0000313" key="9">
    <source>
        <dbReference type="Proteomes" id="UP000386847"/>
    </source>
</evidence>
<dbReference type="InterPro" id="IPR008918">
    <property type="entry name" value="HhH2"/>
</dbReference>
<keyword evidence="3" id="KW-0269">Exonuclease</keyword>
<dbReference type="PANTHER" id="PTHR42646">
    <property type="entry name" value="FLAP ENDONUCLEASE XNI"/>
    <property type="match status" value="1"/>
</dbReference>
<dbReference type="InterPro" id="IPR038969">
    <property type="entry name" value="FEN"/>
</dbReference>
<dbReference type="Proteomes" id="UP000386847">
    <property type="component" value="Chromosome"/>
</dbReference>
<dbReference type="InterPro" id="IPR020045">
    <property type="entry name" value="DNA_polI_H3TH"/>
</dbReference>
<dbReference type="InterPro" id="IPR020046">
    <property type="entry name" value="5-3_exonucl_a-hlix_arch_N"/>
</dbReference>
<dbReference type="AlphaFoldDB" id="A0A5Q2FGG6"/>
<keyword evidence="2" id="KW-0378">Hydrolase</keyword>
<dbReference type="CDD" id="cd09859">
    <property type="entry name" value="PIN_53EXO"/>
    <property type="match status" value="1"/>
</dbReference>
<dbReference type="SMART" id="SM00475">
    <property type="entry name" value="53EXOc"/>
    <property type="match status" value="1"/>
</dbReference>
<keyword evidence="8" id="KW-0255">Endonuclease</keyword>
<dbReference type="SMART" id="SM00279">
    <property type="entry name" value="HhH2"/>
    <property type="match status" value="1"/>
</dbReference>
<evidence type="ECO:0000256" key="1">
    <source>
        <dbReference type="ARBA" id="ARBA00022722"/>
    </source>
</evidence>
<dbReference type="GO" id="GO:0033567">
    <property type="term" value="P:DNA replication, Okazaki fragment processing"/>
    <property type="evidence" value="ECO:0007669"/>
    <property type="project" value="InterPro"/>
</dbReference>
<gene>
    <name evidence="8" type="ORF">Rai3103_14390</name>
</gene>
<dbReference type="Pfam" id="PF02739">
    <property type="entry name" value="5_3_exonuc_N"/>
    <property type="match status" value="1"/>
</dbReference>
<dbReference type="GO" id="GO:0003677">
    <property type="term" value="F:DNA binding"/>
    <property type="evidence" value="ECO:0007669"/>
    <property type="project" value="UniProtKB-KW"/>
</dbReference>
<dbReference type="KEGG" id="rain:Rai3103_14390"/>
<dbReference type="RefSeq" id="WP_153573153.1">
    <property type="nucleotide sequence ID" value="NZ_CP045725.1"/>
</dbReference>
<dbReference type="InterPro" id="IPR002421">
    <property type="entry name" value="5-3_exonuclease"/>
</dbReference>
<dbReference type="Pfam" id="PF01367">
    <property type="entry name" value="5_3_exonuc"/>
    <property type="match status" value="1"/>
</dbReference>
<accession>A0A5Q2FGG6</accession>
<dbReference type="SUPFAM" id="SSF88723">
    <property type="entry name" value="PIN domain-like"/>
    <property type="match status" value="1"/>
</dbReference>
<proteinExistence type="predicted"/>
<dbReference type="GO" id="GO:0017108">
    <property type="term" value="F:5'-flap endonuclease activity"/>
    <property type="evidence" value="ECO:0007669"/>
    <property type="project" value="InterPro"/>
</dbReference>
<keyword evidence="1" id="KW-0540">Nuclease</keyword>
<evidence type="ECO:0000313" key="8">
    <source>
        <dbReference type="EMBL" id="QGF24624.1"/>
    </source>
</evidence>
<sequence length="310" mass="32837">MATPHLLAVDTSYLFFRAFHGVPATLRSPTGEPVNAVRGTLDTLARLLEERHPTHLACAWDADWRPAWRVELMASYKAHRVAPDGRTEQIPDDLVPQIGVIRQVLEALGLPVLGATGAEADDVMGTLTVLFRGTGPVLLASGDRDFTQLVDDAAGVALLTPVGRTPGWREIHEAEVREAYGVDAAAYVDLAALRGDSSDGIPGVPGIGDRTAARLLARYGDLTGVRRAAADGAVEKGGLTARQAEGIEAAAGYLDVAPRVIRIKQDLDLGLGPDDLRLPRAVADPAGWERLVAEYGLASPASRLTQALGL</sequence>
<dbReference type="CDD" id="cd09898">
    <property type="entry name" value="H3TH_53EXO"/>
    <property type="match status" value="1"/>
</dbReference>
<reference evidence="8 9" key="1">
    <citation type="submission" date="2019-10" db="EMBL/GenBank/DDBJ databases">
        <title>Genomic analysis of Raineyella sp. CBA3103.</title>
        <authorList>
            <person name="Roh S.W."/>
        </authorList>
    </citation>
    <scope>NUCLEOTIDE SEQUENCE [LARGE SCALE GENOMIC DNA]</scope>
    <source>
        <strain evidence="8 9">CBA3103</strain>
    </source>
</reference>
<keyword evidence="4" id="KW-0238">DNA-binding</keyword>
<dbReference type="InterPro" id="IPR036279">
    <property type="entry name" value="5-3_exonuclease_C_sf"/>
</dbReference>
<dbReference type="SUPFAM" id="SSF47807">
    <property type="entry name" value="5' to 3' exonuclease, C-terminal subdomain"/>
    <property type="match status" value="1"/>
</dbReference>
<dbReference type="InterPro" id="IPR029060">
    <property type="entry name" value="PIN-like_dom_sf"/>
</dbReference>
<evidence type="ECO:0000256" key="5">
    <source>
        <dbReference type="ARBA" id="ARBA00049957"/>
    </source>
</evidence>
<feature type="domain" description="5'-3' exonuclease" evidence="7">
    <location>
        <begin position="4"/>
        <end position="279"/>
    </location>
</feature>
<evidence type="ECO:0000256" key="6">
    <source>
        <dbReference type="ARBA" id="ARBA00050026"/>
    </source>
</evidence>